<feature type="signal peptide" evidence="3">
    <location>
        <begin position="1"/>
        <end position="19"/>
    </location>
</feature>
<dbReference type="InterPro" id="IPR011990">
    <property type="entry name" value="TPR-like_helical_dom_sf"/>
</dbReference>
<dbReference type="Gene3D" id="1.25.40.10">
    <property type="entry name" value="Tetratricopeptide repeat domain"/>
    <property type="match status" value="6"/>
</dbReference>
<organism evidence="5 6">
    <name type="scientific">Lignipirellula cremea</name>
    <dbReference type="NCBI Taxonomy" id="2528010"/>
    <lineage>
        <taxon>Bacteria</taxon>
        <taxon>Pseudomonadati</taxon>
        <taxon>Planctomycetota</taxon>
        <taxon>Planctomycetia</taxon>
        <taxon>Pirellulales</taxon>
        <taxon>Pirellulaceae</taxon>
        <taxon>Lignipirellula</taxon>
    </lineage>
</organism>
<evidence type="ECO:0000256" key="2">
    <source>
        <dbReference type="SAM" id="MobiDB-lite"/>
    </source>
</evidence>
<dbReference type="Pfam" id="PF13174">
    <property type="entry name" value="TPR_6"/>
    <property type="match status" value="1"/>
</dbReference>
<feature type="chain" id="PRO_5022097587" evidence="3">
    <location>
        <begin position="20"/>
        <end position="2573"/>
    </location>
</feature>
<evidence type="ECO:0000256" key="1">
    <source>
        <dbReference type="PROSITE-ProRule" id="PRU00339"/>
    </source>
</evidence>
<dbReference type="SMART" id="SM00028">
    <property type="entry name" value="TPR"/>
    <property type="match status" value="10"/>
</dbReference>
<dbReference type="SUPFAM" id="SSF48452">
    <property type="entry name" value="TPR-like"/>
    <property type="match status" value="3"/>
</dbReference>
<dbReference type="Proteomes" id="UP000317648">
    <property type="component" value="Chromosome"/>
</dbReference>
<dbReference type="EMBL" id="CP036433">
    <property type="protein sequence ID" value="QDU92957.1"/>
    <property type="molecule type" value="Genomic_DNA"/>
</dbReference>
<feature type="region of interest" description="Disordered" evidence="2">
    <location>
        <begin position="1270"/>
        <end position="1295"/>
    </location>
</feature>
<feature type="repeat" description="TPR" evidence="1">
    <location>
        <begin position="2364"/>
        <end position="2397"/>
    </location>
</feature>
<dbReference type="Gene3D" id="2.60.120.260">
    <property type="entry name" value="Galactose-binding domain-like"/>
    <property type="match status" value="2"/>
</dbReference>
<feature type="repeat" description="TPR" evidence="1">
    <location>
        <begin position="2401"/>
        <end position="2434"/>
    </location>
</feature>
<evidence type="ECO:0000259" key="4">
    <source>
        <dbReference type="PROSITE" id="PS50022"/>
    </source>
</evidence>
<name>A0A518DM87_9BACT</name>
<dbReference type="PANTHER" id="PTHR12558">
    <property type="entry name" value="CELL DIVISION CYCLE 16,23,27"/>
    <property type="match status" value="1"/>
</dbReference>
<dbReference type="Pfam" id="PF13424">
    <property type="entry name" value="TPR_12"/>
    <property type="match status" value="1"/>
</dbReference>
<feature type="repeat" description="TPR" evidence="1">
    <location>
        <begin position="243"/>
        <end position="276"/>
    </location>
</feature>
<reference evidence="5 6" key="1">
    <citation type="submission" date="2019-02" db="EMBL/GenBank/DDBJ databases">
        <title>Deep-cultivation of Planctomycetes and their phenomic and genomic characterization uncovers novel biology.</title>
        <authorList>
            <person name="Wiegand S."/>
            <person name="Jogler M."/>
            <person name="Boedeker C."/>
            <person name="Pinto D."/>
            <person name="Vollmers J."/>
            <person name="Rivas-Marin E."/>
            <person name="Kohn T."/>
            <person name="Peeters S.H."/>
            <person name="Heuer A."/>
            <person name="Rast P."/>
            <person name="Oberbeckmann S."/>
            <person name="Bunk B."/>
            <person name="Jeske O."/>
            <person name="Meyerdierks A."/>
            <person name="Storesund J.E."/>
            <person name="Kallscheuer N."/>
            <person name="Luecker S."/>
            <person name="Lage O.M."/>
            <person name="Pohl T."/>
            <person name="Merkel B.J."/>
            <person name="Hornburger P."/>
            <person name="Mueller R.-W."/>
            <person name="Bruemmer F."/>
            <person name="Labrenz M."/>
            <person name="Spormann A.M."/>
            <person name="Op den Camp H."/>
            <person name="Overmann J."/>
            <person name="Amann R."/>
            <person name="Jetten M.S.M."/>
            <person name="Mascher T."/>
            <person name="Medema M.H."/>
            <person name="Devos D.P."/>
            <person name="Kaster A.-K."/>
            <person name="Ovreas L."/>
            <person name="Rohde M."/>
            <person name="Galperin M.Y."/>
            <person name="Jogler C."/>
        </authorList>
    </citation>
    <scope>NUCLEOTIDE SEQUENCE [LARGE SCALE GENOMIC DNA]</scope>
    <source>
        <strain evidence="5 6">Pla85_3_4</strain>
    </source>
</reference>
<accession>A0A518DM87</accession>
<dbReference type="InterPro" id="IPR008979">
    <property type="entry name" value="Galactose-bd-like_sf"/>
</dbReference>
<feature type="repeat" description="TPR" evidence="1">
    <location>
        <begin position="2475"/>
        <end position="2508"/>
    </location>
</feature>
<dbReference type="PROSITE" id="PS50022">
    <property type="entry name" value="FA58C_3"/>
    <property type="match status" value="1"/>
</dbReference>
<protein>
    <submittedName>
        <fullName evidence="5">Tol-pal system protein YbgF</fullName>
    </submittedName>
</protein>
<feature type="domain" description="F5/8 type C" evidence="4">
    <location>
        <begin position="1332"/>
        <end position="1427"/>
    </location>
</feature>
<keyword evidence="3" id="KW-0732">Signal</keyword>
<proteinExistence type="predicted"/>
<keyword evidence="1" id="KW-0802">TPR repeat</keyword>
<feature type="repeat" description="TPR" evidence="1">
    <location>
        <begin position="1067"/>
        <end position="1100"/>
    </location>
</feature>
<dbReference type="InterPro" id="IPR000421">
    <property type="entry name" value="FA58C"/>
</dbReference>
<dbReference type="InterPro" id="IPR019734">
    <property type="entry name" value="TPR_rpt"/>
</dbReference>
<dbReference type="SUPFAM" id="SSF49785">
    <property type="entry name" value="Galactose-binding domain-like"/>
    <property type="match status" value="1"/>
</dbReference>
<dbReference type="PANTHER" id="PTHR12558:SF13">
    <property type="entry name" value="CELL DIVISION CYCLE PROTEIN 27 HOMOLOG"/>
    <property type="match status" value="1"/>
</dbReference>
<dbReference type="Pfam" id="PF13432">
    <property type="entry name" value="TPR_16"/>
    <property type="match status" value="1"/>
</dbReference>
<evidence type="ECO:0000256" key="3">
    <source>
        <dbReference type="SAM" id="SignalP"/>
    </source>
</evidence>
<keyword evidence="6" id="KW-1185">Reference proteome</keyword>
<dbReference type="KEGG" id="lcre:Pla8534_07300"/>
<evidence type="ECO:0000313" key="6">
    <source>
        <dbReference type="Proteomes" id="UP000317648"/>
    </source>
</evidence>
<dbReference type="PROSITE" id="PS50005">
    <property type="entry name" value="TPR"/>
    <property type="match status" value="5"/>
</dbReference>
<evidence type="ECO:0000313" key="5">
    <source>
        <dbReference type="EMBL" id="QDU92957.1"/>
    </source>
</evidence>
<gene>
    <name evidence="5" type="ORF">Pla8534_07300</name>
</gene>
<dbReference type="OrthoDB" id="218709at2"/>
<sequence length="2573" mass="286113" precursor="true">MQRAIYCLAFLVLAANLQAQENTPATAAVDKVSQQATQLEAELGKYKDTSPEAADVLVKLVDLYHSDGRVFGLIRAGQRFAASHPEDKRHQEVMLKLIDGLEAMSRNRDLTVACRQFLVRYPTSPQRADITRRLAYTLEVMNERTPAAEAYRDLWNLQPNANSRDDGQKAVQLFALSTNKNDMHAAGELAEVMLDKLPAGSFSELVAWNGFLQFRRASEWAEANALGRKMLAKGLPKDKDRLHELHRYMAEHYGSQTQYVNAVESYQKARAMRPNDQNTHYYLIQQMYNAQMTGAQLLPVVNEYLKLYPDRADRFDRIGLLGLSYRRDGDNVRARQTFELALPHNSIVHSIATNYLNSFANEEAENKAAEAGLKKALAANKNDPYYLQYVLGFSLYRDRMKDIPQAKATLRQMFAEPPNASYASTAMQYLFDMAETEAEFNRDLDLVLRSRAANMDYTSLRSYPEAWADAREATIDRKKAAGTELTPADQMLVANIKSLRTKIAAADKDPVAAIWLSLPTKDGWTTDQVVRDQLLDPKYKSQISARQREMLLERQAYYMDRYPPTTERFKACDYYAELTAMLPNNYDYAKRFLTAATNYGDETIRQAACQHMLKQQPPMNDSDAWRRMMSVAALTKDAALAKATFAWLQASQQKYGLDPVAASYIGDVLVQFEMETEAVAYWKSHYTLDPNNSESRDCALRLAARMETDAAKIPLYTPLFAVDSNWHGDYAVVLADLYVKTGNLPAAVKVLEETTKRQAERPFLPWGVNVSTLSTVFNSVKNNMEIADDAKLPLYHAVSAMHYDWPTAVADLTLADLTPVDSVAPMVRLLMYQRPTRVNPPDSTRWDQLMPYAQAAMNRDDHLAAATLVTGMLSNLTSAQAQRLQAGRAMVARSYAKIGSVGLTIDESSPTAPLLRAALYLRLGDERLAFDAYTANKALFETHQDELPVDLIRFVCERLMAAGGNDNHDKVESILRNWIIKHAESAQVDAAAKADIQLLLARNYFKSQRFDLSRSEFTTVMNRYPDTPQAIEAEFGIGETFLAQKVFDQAEQAFQKLAANQGLDISVRAEFLLGVLAFRRGDHEDARDIFRSVLERSPKIELANQTLFSLSEVFGAEERYLDQLNLLRTVGRLGRESKRVHRPGLPLSIVVNDSDLGISRGHSRIEVIVSTEPGGDRERAFLISGGASKGLFRVDLDTQLGSANPGDGVLQLTGRDVVRCDYPDEFKKEFQRVPLSDVEIRIASDALFEIASAKIIDQKLESFAERLEREQREEEEADMRLSQGRPASQIKPGNPIYLRVKDPDRDLGDEPDTIPVKLTANSGDQVQITLTETGPHTGVFEGVVATGELPAGAQASDFSIDRTPLMAIDHDPETYWMSEPDGASPKSISVDLKDLKMVSRVKITSPQADTNTPIRGDLLGSQDGEFWVRLASYPKRDLAAPLVGDYGRMQQRVFPGNYTGLRSWQQVVNMTRDETAVSQVEPKELSWGKETDEENADNPYAVVWHGYLPQHRAGAVRFGVNGALTALVIDGIEELPLGAGNRQADVWLEAGLHHVSIFAATPAASRRVSAEWVKANFQETNIALRPFQELDFDLRGFEIPQPVDPTVVTAPEGTIVLEAADAVLNKVSETFGLKDGKTTKKKGEEPPRLTNWASLEDTVSWEIDFPEPGLYEVVIEQAHVGGGGKYQLLIGDQVIEAVTQNTGKTTTYQPVRIGGIAIDKAGKQTLTLKPTELAGDVVMGLESVSLEPVRQTTLFSERTWDFRIQPIELRYTRFDVQEYVGEAVAVSNLEVGQAPDVVHVPTDADVLALANNEILEMAGGDVVKASYADEFTQNLNSGSRLLTDELTATYFDATVDAIAYDLVRAPNGAVQTLPKRLMRVEPGDRIIVQIQDYDRDQSAARDTVQFEVVVNDGEPIVMTATETEQYSGIFTKEVDTAAAAAEGKLQVKPGDRVYCRYTDSQNTFPGHAVPREAAVLVNEPSAGLVRVLESRLIPNRNRDLPPTAAYSVPEMESKTAGVALEAPLTIEVIDPDAAKDSRSSVIVTLTTTDGATIDVECKVSGAFNSSGVSSTGRNNQADDMALSQGRFVGQVILQLGGKSTPSMVPLTADMPRYLVGGPVREEGAAIDDLVTTVLNVGGQDVITAVYNDERRPEGKAVKLESQARLIVNGQLARTDRDYNDTEEGLHVGEKLFLRVVDADRDTSDERDIVEVQVASTAGEKETVQLVESLAHSGVFTASFELKANAEPVAGNLDPADPVIETYFGETLQISYVDPTASTDTGELEVTIEAPVVIGTNGLVAAFTKVFNNEDLAIETKFHVAESYFELFKSHRQLDRSEELQADLEAGRRVLREVMEDYPDPKYAPRVAYLLGQFAQELEQWDEAIRSYDLIIRQYPDHTLAADAHYKMSQCYEESGDFDKALEGYVVLAATYPNSPLIASVMIRISDYFYKNETYDVAAQVGIKFLEKFQGHQHASRMAFRIGQCYYKAKEYKKGGESFDAFVKMFPDDSLASDALFWAGESYRQANDNSFAFRRYNRCRWDFPASEAAKYARGRLALPEMINQFEQEAANLEE</sequence>
<dbReference type="RefSeq" id="WP_145049347.1">
    <property type="nucleotide sequence ID" value="NZ_CP036433.1"/>
</dbReference>